<comment type="caution">
    <text evidence="1">The sequence shown here is derived from an EMBL/GenBank/DDBJ whole genome shotgun (WGS) entry which is preliminary data.</text>
</comment>
<evidence type="ECO:0000313" key="2">
    <source>
        <dbReference type="Proteomes" id="UP000215506"/>
    </source>
</evidence>
<dbReference type="Proteomes" id="UP000215506">
    <property type="component" value="Unassembled WGS sequence"/>
</dbReference>
<evidence type="ECO:0000313" key="1">
    <source>
        <dbReference type="EMBL" id="OXR42255.1"/>
    </source>
</evidence>
<keyword evidence="2" id="KW-1185">Reference proteome</keyword>
<dbReference type="EMBL" id="NGAF01000015">
    <property type="protein sequence ID" value="OXR42255.1"/>
    <property type="molecule type" value="Genomic_DNA"/>
</dbReference>
<organism evidence="1 2">
    <name type="scientific">Nocardia cerradoensis</name>
    <dbReference type="NCBI Taxonomy" id="85688"/>
    <lineage>
        <taxon>Bacteria</taxon>
        <taxon>Bacillati</taxon>
        <taxon>Actinomycetota</taxon>
        <taxon>Actinomycetes</taxon>
        <taxon>Mycobacteriales</taxon>
        <taxon>Nocardiaceae</taxon>
        <taxon>Nocardia</taxon>
    </lineage>
</organism>
<protein>
    <submittedName>
        <fullName evidence="1">Uncharacterized protein</fullName>
    </submittedName>
</protein>
<reference evidence="1 2" key="1">
    <citation type="submission" date="2017-07" db="EMBL/GenBank/DDBJ databases">
        <title>First draft Genome Sequence of Nocardia cerradoensis isolated from human infection.</title>
        <authorList>
            <person name="Carrasco G."/>
        </authorList>
    </citation>
    <scope>NUCLEOTIDE SEQUENCE [LARGE SCALE GENOMIC DNA]</scope>
    <source>
        <strain evidence="1 2">CNM20130759</strain>
    </source>
</reference>
<dbReference type="AlphaFoldDB" id="A0A231H073"/>
<proteinExistence type="predicted"/>
<sequence>MRVATTVHAQVGPGTLSLAAVAVDAAAEPGTGR</sequence>
<name>A0A231H073_9NOCA</name>
<accession>A0A231H073</accession>
<gene>
    <name evidence="1" type="ORF">B7C42_05854</name>
</gene>